<accession>X0RW96</accession>
<dbReference type="InterPro" id="IPR056818">
    <property type="entry name" value="GlmU/GlgC-like_hexapep"/>
</dbReference>
<protein>
    <recommendedName>
        <fullName evidence="1">Glucose-1-phosphate adenylyltransferase/Bifunctional protein GlmU-like C-terminal hexapeptide domain-containing protein</fullName>
    </recommendedName>
</protein>
<sequence length="165" mass="17502">NLINAGTYVFEPSVLARIPDGRVSIERATFPMIADDGGMYGYATDDYWIDAGRPEFYRAANLDLLSGVRRHQSCEAISPSARVHPEAMIRNSVVGDRVDVAAGASVVDSVLLPDARVEAHASIEASLVMGVVRPHAVVRDSMVGATGVVAEHASLECSATPLPEA</sequence>
<gene>
    <name evidence="2" type="ORF">S01H1_13092</name>
</gene>
<name>X0RW96_9ZZZZ</name>
<dbReference type="Gene3D" id="2.160.10.10">
    <property type="entry name" value="Hexapeptide repeat proteins"/>
    <property type="match status" value="1"/>
</dbReference>
<evidence type="ECO:0000259" key="1">
    <source>
        <dbReference type="Pfam" id="PF24894"/>
    </source>
</evidence>
<reference evidence="2" key="1">
    <citation type="journal article" date="2014" name="Front. Microbiol.">
        <title>High frequency of phylogenetically diverse reductive dehalogenase-homologous genes in deep subseafloor sedimentary metagenomes.</title>
        <authorList>
            <person name="Kawai M."/>
            <person name="Futagami T."/>
            <person name="Toyoda A."/>
            <person name="Takaki Y."/>
            <person name="Nishi S."/>
            <person name="Hori S."/>
            <person name="Arai W."/>
            <person name="Tsubouchi T."/>
            <person name="Morono Y."/>
            <person name="Uchiyama I."/>
            <person name="Ito T."/>
            <person name="Fujiyama A."/>
            <person name="Inagaki F."/>
            <person name="Takami H."/>
        </authorList>
    </citation>
    <scope>NUCLEOTIDE SEQUENCE</scope>
    <source>
        <strain evidence="2">Expedition CK06-06</strain>
    </source>
</reference>
<dbReference type="Pfam" id="PF24894">
    <property type="entry name" value="Hexapep_GlmU"/>
    <property type="match status" value="1"/>
</dbReference>
<dbReference type="SUPFAM" id="SSF53448">
    <property type="entry name" value="Nucleotide-diphospho-sugar transferases"/>
    <property type="match status" value="1"/>
</dbReference>
<dbReference type="AlphaFoldDB" id="X0RW96"/>
<dbReference type="PANTHER" id="PTHR22572">
    <property type="entry name" value="SUGAR-1-PHOSPHATE GUANYL TRANSFERASE"/>
    <property type="match status" value="1"/>
</dbReference>
<proteinExistence type="predicted"/>
<feature type="non-terminal residue" evidence="2">
    <location>
        <position position="1"/>
    </location>
</feature>
<comment type="caution">
    <text evidence="2">The sequence shown here is derived from an EMBL/GenBank/DDBJ whole genome shotgun (WGS) entry which is preliminary data.</text>
</comment>
<dbReference type="Gene3D" id="3.90.550.10">
    <property type="entry name" value="Spore Coat Polysaccharide Biosynthesis Protein SpsA, Chain A"/>
    <property type="match status" value="1"/>
</dbReference>
<dbReference type="InterPro" id="IPR029044">
    <property type="entry name" value="Nucleotide-diphossugar_trans"/>
</dbReference>
<dbReference type="EMBL" id="BARS01006747">
    <property type="protein sequence ID" value="GAF73094.1"/>
    <property type="molecule type" value="Genomic_DNA"/>
</dbReference>
<dbReference type="InterPro" id="IPR050486">
    <property type="entry name" value="Mannose-1P_guanyltransferase"/>
</dbReference>
<evidence type="ECO:0000313" key="2">
    <source>
        <dbReference type="EMBL" id="GAF73094.1"/>
    </source>
</evidence>
<feature type="domain" description="Glucose-1-phosphate adenylyltransferase/Bifunctional protein GlmU-like C-terminal hexapeptide" evidence="1">
    <location>
        <begin position="85"/>
        <end position="128"/>
    </location>
</feature>
<organism evidence="2">
    <name type="scientific">marine sediment metagenome</name>
    <dbReference type="NCBI Taxonomy" id="412755"/>
    <lineage>
        <taxon>unclassified sequences</taxon>
        <taxon>metagenomes</taxon>
        <taxon>ecological metagenomes</taxon>
    </lineage>
</organism>